<dbReference type="InterPro" id="IPR002933">
    <property type="entry name" value="Peptidase_M20"/>
</dbReference>
<organism evidence="9 10">
    <name type="scientific">Spiroplasma sabaudiense Ar-1343</name>
    <dbReference type="NCBI Taxonomy" id="1276257"/>
    <lineage>
        <taxon>Bacteria</taxon>
        <taxon>Bacillati</taxon>
        <taxon>Mycoplasmatota</taxon>
        <taxon>Mollicutes</taxon>
        <taxon>Entomoplasmatales</taxon>
        <taxon>Spiroplasmataceae</taxon>
        <taxon>Spiroplasma</taxon>
    </lineage>
</organism>
<dbReference type="GO" id="GO:0008777">
    <property type="term" value="F:acetylornithine deacetylase activity"/>
    <property type="evidence" value="ECO:0007669"/>
    <property type="project" value="TreeGrafter"/>
</dbReference>
<keyword evidence="3" id="KW-0645">Protease</keyword>
<evidence type="ECO:0000256" key="1">
    <source>
        <dbReference type="ARBA" id="ARBA00001947"/>
    </source>
</evidence>
<evidence type="ECO:0000256" key="8">
    <source>
        <dbReference type="ARBA" id="ARBA00023049"/>
    </source>
</evidence>
<evidence type="ECO:0000256" key="5">
    <source>
        <dbReference type="ARBA" id="ARBA00022801"/>
    </source>
</evidence>
<dbReference type="InterPro" id="IPR036264">
    <property type="entry name" value="Bact_exopeptidase_dim_dom"/>
</dbReference>
<keyword evidence="7" id="KW-0224">Dipeptidase</keyword>
<evidence type="ECO:0000256" key="7">
    <source>
        <dbReference type="ARBA" id="ARBA00022997"/>
    </source>
</evidence>
<comment type="cofactor">
    <cofactor evidence="1">
        <name>Zn(2+)</name>
        <dbReference type="ChEBI" id="CHEBI:29105"/>
    </cofactor>
</comment>
<dbReference type="PATRIC" id="fig|1276257.3.peg.219"/>
<dbReference type="Proteomes" id="UP000019265">
    <property type="component" value="Chromosome"/>
</dbReference>
<keyword evidence="4" id="KW-0479">Metal-binding</keyword>
<dbReference type="Gene3D" id="3.40.630.10">
    <property type="entry name" value="Zn peptidases"/>
    <property type="match status" value="1"/>
</dbReference>
<dbReference type="SUPFAM" id="SSF53187">
    <property type="entry name" value="Zn-dependent exopeptidases"/>
    <property type="match status" value="1"/>
</dbReference>
<evidence type="ECO:0000256" key="4">
    <source>
        <dbReference type="ARBA" id="ARBA00022723"/>
    </source>
</evidence>
<dbReference type="GO" id="GO:0006526">
    <property type="term" value="P:L-arginine biosynthetic process"/>
    <property type="evidence" value="ECO:0007669"/>
    <property type="project" value="TreeGrafter"/>
</dbReference>
<accession>W6A9S0</accession>
<comment type="similarity">
    <text evidence="2">Belongs to the peptidase M20A family.</text>
</comment>
<name>W6A9S0_9MOLU</name>
<dbReference type="NCBIfam" id="TIGR01887">
    <property type="entry name" value="dipeptidaselike"/>
    <property type="match status" value="1"/>
</dbReference>
<dbReference type="GO" id="GO:0008237">
    <property type="term" value="F:metallopeptidase activity"/>
    <property type="evidence" value="ECO:0007669"/>
    <property type="project" value="UniProtKB-KW"/>
</dbReference>
<dbReference type="Gene3D" id="3.30.70.360">
    <property type="match status" value="2"/>
</dbReference>
<keyword evidence="10" id="KW-1185">Reference proteome</keyword>
<gene>
    <name evidence="9" type="primary">ytjP</name>
    <name evidence="9" type="ORF">SSABA_v1c02130</name>
</gene>
<dbReference type="Pfam" id="PF01546">
    <property type="entry name" value="Peptidase_M20"/>
    <property type="match status" value="1"/>
</dbReference>
<dbReference type="AlphaFoldDB" id="W6A9S0"/>
<dbReference type="SUPFAM" id="SSF55031">
    <property type="entry name" value="Bacterial exopeptidase dimerisation domain"/>
    <property type="match status" value="1"/>
</dbReference>
<reference evidence="9 10" key="1">
    <citation type="journal article" date="2014" name="Genome Biol. Evol.">
        <title>Molecular evolution of the substrate utilization strategies and putative virulence factors in mosquito-associated Spiroplasma species.</title>
        <authorList>
            <person name="Chang T.H."/>
            <person name="Lo W.S."/>
            <person name="Ku C."/>
            <person name="Chen L.L."/>
            <person name="Kuo C.H."/>
        </authorList>
    </citation>
    <scope>NUCLEOTIDE SEQUENCE [LARGE SCALE GENOMIC DNA]</scope>
    <source>
        <strain evidence="9">Ar-1343</strain>
    </source>
</reference>
<keyword evidence="5" id="KW-0378">Hydrolase</keyword>
<sequence>MKIDNSKLKTEYFPKALKVLQDCIAIPSYLQKSELDAPFGPGVKKVLDFIIKTCQDLGFKTKIGKDFKYGYADYGEGEKLLAILCHLDVVPPGNLEEWIAPPFVPTISDGVLFGRGSLDDKGPTIMNIFAVKYLMDNNFIPDYKIRLVFGLSEETTWECMQSYIANEQIADIGYTPDGQFPLVYAEKWILDCDISANNPINYEVLGGDAYNVVNDIVKYKGPKQKEISEYLKKHKISTAWENDFLVVKGKSAHGSLPERGINAGTWLFKAMFENGIKDAWSDFIANQCHQNFQMERFFGDLTDESGKLTANIGIFEFNNQSQRLTFNFRIPVHCNVEEQIINIFNDFCKKNGFNYATKAIEPRVYMSKDSELVKKIMSVYQEVTGDLKATPAAIGGGTFAKAMPNVVAFGAEFDLENSSMHSYNESIKVSELEMMLEIYTKSLVKLAKF</sequence>
<dbReference type="GO" id="GO:0006508">
    <property type="term" value="P:proteolysis"/>
    <property type="evidence" value="ECO:0007669"/>
    <property type="project" value="UniProtKB-KW"/>
</dbReference>
<evidence type="ECO:0000313" key="10">
    <source>
        <dbReference type="Proteomes" id="UP000019265"/>
    </source>
</evidence>
<dbReference type="EMBL" id="CP006934">
    <property type="protein sequence ID" value="AHI53625.1"/>
    <property type="molecule type" value="Genomic_DNA"/>
</dbReference>
<dbReference type="OrthoDB" id="9761532at2"/>
<dbReference type="PANTHER" id="PTHR43808">
    <property type="entry name" value="ACETYLORNITHINE DEACETYLASE"/>
    <property type="match status" value="1"/>
</dbReference>
<dbReference type="STRING" id="1276257.SSABA_v1c02130"/>
<protein>
    <submittedName>
        <fullName evidence="9">Dipeptidase PepV</fullName>
    </submittedName>
</protein>
<dbReference type="GO" id="GO:0016805">
    <property type="term" value="F:dipeptidase activity"/>
    <property type="evidence" value="ECO:0007669"/>
    <property type="project" value="UniProtKB-KW"/>
</dbReference>
<keyword evidence="8" id="KW-0482">Metalloprotease</keyword>
<dbReference type="KEGG" id="ssab:SSABA_v1c02130"/>
<evidence type="ECO:0000256" key="3">
    <source>
        <dbReference type="ARBA" id="ARBA00022670"/>
    </source>
</evidence>
<dbReference type="PANTHER" id="PTHR43808:SF31">
    <property type="entry name" value="N-ACETYL-L-CITRULLINE DEACETYLASE"/>
    <property type="match status" value="1"/>
</dbReference>
<evidence type="ECO:0000256" key="6">
    <source>
        <dbReference type="ARBA" id="ARBA00022833"/>
    </source>
</evidence>
<dbReference type="GO" id="GO:0008270">
    <property type="term" value="F:zinc ion binding"/>
    <property type="evidence" value="ECO:0007669"/>
    <property type="project" value="InterPro"/>
</dbReference>
<evidence type="ECO:0000313" key="9">
    <source>
        <dbReference type="EMBL" id="AHI53625.1"/>
    </source>
</evidence>
<keyword evidence="6" id="KW-0862">Zinc</keyword>
<proteinExistence type="inferred from homology"/>
<dbReference type="RefSeq" id="WP_025250760.1">
    <property type="nucleotide sequence ID" value="NZ_CP006934.1"/>
</dbReference>
<dbReference type="HOGENOM" id="CLU_031786_0_0_14"/>
<dbReference type="InterPro" id="IPR050072">
    <property type="entry name" value="Peptidase_M20A"/>
</dbReference>
<evidence type="ECO:0000256" key="2">
    <source>
        <dbReference type="ARBA" id="ARBA00006247"/>
    </source>
</evidence>
<dbReference type="eggNOG" id="COG0624">
    <property type="taxonomic scope" value="Bacteria"/>
</dbReference>
<dbReference type="InterPro" id="IPR010964">
    <property type="entry name" value="M20A_pepV-rel"/>
</dbReference>